<sequence length="614" mass="71699">MFVFQMLSSASSVVKMPRHCFFLQLFISLLPLFSSGGNGSTFFFHKKDSDVFTRDHVKVNCSEPICIGHYREIYCEGAIMWAAWYFGLQNECPGNRMRFEAEVILKNFDSSFDQQGRLYREDFRRFCKENFDDRPYLEEAQVKDWTADLGFLDRITSPKMKMFATAIHKIWPQLARRFVDDVFEHPDRYPFLAVPYTFLIPGNLVQMYYYWDTFWIVRGLLLSQMKETARGVLLNMAHVLQVRGHIPNSGNIQSVRRSQPPVFTLMVRDYYEASGDKQFLAEIIPALERELNWWRKNRTVVVHLESKNEQYIAYQYRTMANCPRPESLMLDYYFAMESSRDDLEFIWSSTNSACESGMDFSTRWFSFDDNDEEMAYTRKGIRTNEIVPVDLNVLMAANYRIMAHFFREYLENPRKAKFYEFLAESVSEAIEALFRDGSGGIWFDFDLSERKLRRRFFPSNIFPLLLLDWSKGDKAKDCETVIRYLNESGSLEFKGGIPSSMERGSVERWDFPNGEPRLVHLTAISLLKCAQFNAEAYPMAKRIADGLLTTAFNGLFNPRRGMPAQLWEKYDVRFDDGRSGFEGNYIPQTGFGGTNGALMDLIKIFYTKNNNKNK</sequence>
<reference evidence="5 6" key="1">
    <citation type="submission" date="2024-10" db="EMBL/GenBank/DDBJ databases">
        <authorList>
            <person name="Kim D."/>
        </authorList>
    </citation>
    <scope>NUCLEOTIDE SEQUENCE [LARGE SCALE GENOMIC DNA]</scope>
    <source>
        <strain evidence="5">BH-2024</strain>
    </source>
</reference>
<evidence type="ECO:0000256" key="3">
    <source>
        <dbReference type="ARBA" id="ARBA00019905"/>
    </source>
</evidence>
<dbReference type="EMBL" id="JBICBT010000354">
    <property type="protein sequence ID" value="KAL3116689.1"/>
    <property type="molecule type" value="Genomic_DNA"/>
</dbReference>
<evidence type="ECO:0000256" key="1">
    <source>
        <dbReference type="ARBA" id="ARBA00005615"/>
    </source>
</evidence>
<dbReference type="InterPro" id="IPR008928">
    <property type="entry name" value="6-hairpin_glycosidase_sf"/>
</dbReference>
<keyword evidence="4" id="KW-0326">Glycosidase</keyword>
<dbReference type="SUPFAM" id="SSF48208">
    <property type="entry name" value="Six-hairpin glycosidases"/>
    <property type="match status" value="1"/>
</dbReference>
<dbReference type="InterPro" id="IPR012341">
    <property type="entry name" value="6hp_glycosidase-like_sf"/>
</dbReference>
<comment type="caution">
    <text evidence="5">The sequence shown here is derived from an EMBL/GenBank/DDBJ whole genome shotgun (WGS) entry which is preliminary data.</text>
</comment>
<keyword evidence="6" id="KW-1185">Reference proteome</keyword>
<evidence type="ECO:0000256" key="4">
    <source>
        <dbReference type="RuleBase" id="RU361180"/>
    </source>
</evidence>
<dbReference type="Proteomes" id="UP001620626">
    <property type="component" value="Unassembled WGS sequence"/>
</dbReference>
<keyword evidence="4" id="KW-0378">Hydrolase</keyword>
<dbReference type="PANTHER" id="PTHR23403">
    <property type="entry name" value="TREHALASE"/>
    <property type="match status" value="1"/>
</dbReference>
<evidence type="ECO:0000256" key="2">
    <source>
        <dbReference type="ARBA" id="ARBA00012757"/>
    </source>
</evidence>
<accession>A0ABD2LNJ6</accession>
<dbReference type="EC" id="3.2.1.28" evidence="2 4"/>
<organism evidence="5 6">
    <name type="scientific">Heterodera trifolii</name>
    <dbReference type="NCBI Taxonomy" id="157864"/>
    <lineage>
        <taxon>Eukaryota</taxon>
        <taxon>Metazoa</taxon>
        <taxon>Ecdysozoa</taxon>
        <taxon>Nematoda</taxon>
        <taxon>Chromadorea</taxon>
        <taxon>Rhabditida</taxon>
        <taxon>Tylenchina</taxon>
        <taxon>Tylenchomorpha</taxon>
        <taxon>Tylenchoidea</taxon>
        <taxon>Heteroderidae</taxon>
        <taxon>Heteroderinae</taxon>
        <taxon>Heterodera</taxon>
    </lineage>
</organism>
<proteinExistence type="inferred from homology"/>
<name>A0ABD2LNJ6_9BILA</name>
<dbReference type="Gene3D" id="1.50.10.10">
    <property type="match status" value="1"/>
</dbReference>
<dbReference type="AlphaFoldDB" id="A0ABD2LNJ6"/>
<dbReference type="GO" id="GO:0004555">
    <property type="term" value="F:alpha,alpha-trehalase activity"/>
    <property type="evidence" value="ECO:0007669"/>
    <property type="project" value="UniProtKB-EC"/>
</dbReference>
<gene>
    <name evidence="5" type="ORF">niasHT_000767</name>
</gene>
<comment type="catalytic activity">
    <reaction evidence="4">
        <text>alpha,alpha-trehalose + H2O = alpha-D-glucose + beta-D-glucose</text>
        <dbReference type="Rhea" id="RHEA:32675"/>
        <dbReference type="ChEBI" id="CHEBI:15377"/>
        <dbReference type="ChEBI" id="CHEBI:15903"/>
        <dbReference type="ChEBI" id="CHEBI:16551"/>
        <dbReference type="ChEBI" id="CHEBI:17925"/>
        <dbReference type="EC" id="3.2.1.28"/>
    </reaction>
</comment>
<comment type="similarity">
    <text evidence="1 4">Belongs to the glycosyl hydrolase 37 family.</text>
</comment>
<dbReference type="PANTHER" id="PTHR23403:SF3">
    <property type="entry name" value="TREHALASE"/>
    <property type="match status" value="1"/>
</dbReference>
<dbReference type="PRINTS" id="PR00744">
    <property type="entry name" value="GLHYDRLASE37"/>
</dbReference>
<dbReference type="InterPro" id="IPR001661">
    <property type="entry name" value="Glyco_hydro_37"/>
</dbReference>
<evidence type="ECO:0000313" key="6">
    <source>
        <dbReference type="Proteomes" id="UP001620626"/>
    </source>
</evidence>
<dbReference type="Pfam" id="PF01204">
    <property type="entry name" value="Trehalase"/>
    <property type="match status" value="1"/>
</dbReference>
<protein>
    <recommendedName>
        <fullName evidence="3 4">Trehalase</fullName>
        <ecNumber evidence="2 4">3.2.1.28</ecNumber>
    </recommendedName>
    <alternativeName>
        <fullName evidence="4">Alpha-trehalose glucohydrolase</fullName>
    </alternativeName>
</protein>
<evidence type="ECO:0000313" key="5">
    <source>
        <dbReference type="EMBL" id="KAL3116689.1"/>
    </source>
</evidence>